<evidence type="ECO:0000256" key="1">
    <source>
        <dbReference type="SAM" id="MobiDB-lite"/>
    </source>
</evidence>
<feature type="transmembrane region" description="Helical" evidence="2">
    <location>
        <begin position="78"/>
        <end position="101"/>
    </location>
</feature>
<dbReference type="Gene3D" id="1.20.1530.20">
    <property type="match status" value="1"/>
</dbReference>
<dbReference type="GeneID" id="27786619"/>
<dbReference type="KEGG" id="sgb:WQO_29795"/>
<name>A0A0U3MAC3_STRGL</name>
<feature type="transmembrane region" description="Helical" evidence="2">
    <location>
        <begin position="209"/>
        <end position="231"/>
    </location>
</feature>
<dbReference type="RefSeq" id="WP_010058288.1">
    <property type="nucleotide sequence ID" value="NZ_CP013738.1"/>
</dbReference>
<dbReference type="InterPro" id="IPR038770">
    <property type="entry name" value="Na+/solute_symporter_sf"/>
</dbReference>
<evidence type="ECO:0000313" key="4">
    <source>
        <dbReference type="Proteomes" id="UP000064183"/>
    </source>
</evidence>
<organism evidence="3 4">
    <name type="scientific">Streptomyces globisporus C-1027</name>
    <dbReference type="NCBI Taxonomy" id="1172567"/>
    <lineage>
        <taxon>Bacteria</taxon>
        <taxon>Bacillati</taxon>
        <taxon>Actinomycetota</taxon>
        <taxon>Actinomycetes</taxon>
        <taxon>Kitasatosporales</taxon>
        <taxon>Streptomycetaceae</taxon>
        <taxon>Streptomyces</taxon>
    </lineage>
</organism>
<dbReference type="FunFam" id="1.20.1530.20:FF:000005">
    <property type="entry name" value="Transporter, bile acid/Na+ symporter family"/>
    <property type="match status" value="1"/>
</dbReference>
<feature type="compositionally biased region" description="Basic and acidic residues" evidence="1">
    <location>
        <begin position="322"/>
        <end position="333"/>
    </location>
</feature>
<keyword evidence="2" id="KW-0812">Transmembrane</keyword>
<feature type="transmembrane region" description="Helical" evidence="2">
    <location>
        <begin position="279"/>
        <end position="304"/>
    </location>
</feature>
<feature type="transmembrane region" description="Helical" evidence="2">
    <location>
        <begin position="47"/>
        <end position="66"/>
    </location>
</feature>
<dbReference type="Proteomes" id="UP000064183">
    <property type="component" value="Chromosome"/>
</dbReference>
<evidence type="ECO:0000313" key="3">
    <source>
        <dbReference type="EMBL" id="ALU97162.1"/>
    </source>
</evidence>
<keyword evidence="2" id="KW-0472">Membrane</keyword>
<dbReference type="PIRSF" id="PIRSF026166">
    <property type="entry name" value="UCP026166"/>
    <property type="match status" value="1"/>
</dbReference>
<dbReference type="EMBL" id="CP013738">
    <property type="protein sequence ID" value="ALU97162.1"/>
    <property type="molecule type" value="Genomic_DNA"/>
</dbReference>
<dbReference type="STRING" id="1172567.WQO_29795"/>
<feature type="transmembrane region" description="Helical" evidence="2">
    <location>
        <begin position="237"/>
        <end position="258"/>
    </location>
</feature>
<evidence type="ECO:0000256" key="2">
    <source>
        <dbReference type="SAM" id="Phobius"/>
    </source>
</evidence>
<feature type="transmembrane region" description="Helical" evidence="2">
    <location>
        <begin position="135"/>
        <end position="159"/>
    </location>
</feature>
<dbReference type="GO" id="GO:0005886">
    <property type="term" value="C:plasma membrane"/>
    <property type="evidence" value="ECO:0007669"/>
    <property type="project" value="TreeGrafter"/>
</dbReference>
<proteinExistence type="predicted"/>
<dbReference type="PANTHER" id="PTHR18640:SF5">
    <property type="entry name" value="SODIUM_BILE ACID COTRANSPORTER 7"/>
    <property type="match status" value="1"/>
</dbReference>
<feature type="region of interest" description="Disordered" evidence="1">
    <location>
        <begin position="322"/>
        <end position="351"/>
    </location>
</feature>
<dbReference type="PANTHER" id="PTHR18640">
    <property type="entry name" value="SOLUTE CARRIER FAMILY 10 MEMBER 7"/>
    <property type="match status" value="1"/>
</dbReference>
<feature type="transmembrane region" description="Helical" evidence="2">
    <location>
        <begin position="107"/>
        <end position="128"/>
    </location>
</feature>
<dbReference type="AlphaFoldDB" id="A0A0U3MAC3"/>
<gene>
    <name evidence="3" type="ORF">WQO_29795</name>
</gene>
<keyword evidence="2" id="KW-1133">Transmembrane helix</keyword>
<sequence length="351" mass="36620">MSRRIPRLPSWLPFDAYLLALAATVALAALLPARGTAADVAGGASTGAVALLFFLYGARLSTAEALDGLKHWRLHLTVLACTFVVFPLLGLASGGLVPYVLTPELQAGFLFLCLVPSTIQSSIAFTSIARGNVPAAICAGSFSSLAGILVTPLLAALLLGSTGGGFSVDSLLKIVFQLLVPFLAGQLLRRWVGGFLTRHKKVLGLVDRGSILLVVYTAFSEGMVAGVWHQVTPARLGALLAAEAVLLALMLTLSWYGARKLGFGRADRIAIQFAGSKKSLAAGLPMASVIFGAHTSLAVLPLMLFHQMQLMVCAVIAKRRARDPEEPPARDDSAGAAASGPLSDPAVTVGR</sequence>
<feature type="compositionally biased region" description="Low complexity" evidence="1">
    <location>
        <begin position="334"/>
        <end position="351"/>
    </location>
</feature>
<protein>
    <submittedName>
        <fullName evidence="3">Bile acid:sodium symporter</fullName>
    </submittedName>
</protein>
<dbReference type="InterPro" id="IPR016833">
    <property type="entry name" value="Put_Na-Bile_cotransptr"/>
</dbReference>
<accession>A0A0U3MAC3</accession>
<feature type="transmembrane region" description="Helical" evidence="2">
    <location>
        <begin position="171"/>
        <end position="188"/>
    </location>
</feature>
<reference evidence="3 4" key="1">
    <citation type="journal article" date="2012" name="J. Bacteriol.">
        <title>Draft genome sequence of Streptomyces globisporus C-1027, which produces an antitumor antibiotic consisting of a nine-membered enediyne with a chromoprotein.</title>
        <authorList>
            <person name="Wang L."/>
            <person name="Wang S."/>
            <person name="He Q."/>
            <person name="Yu T."/>
            <person name="Li Q."/>
            <person name="Hong B."/>
        </authorList>
    </citation>
    <scope>NUCLEOTIDE SEQUENCE [LARGE SCALE GENOMIC DNA]</scope>
    <source>
        <strain evidence="3 4">C-1027</strain>
    </source>
</reference>
<dbReference type="Pfam" id="PF13593">
    <property type="entry name" value="SBF_like"/>
    <property type="match status" value="1"/>
</dbReference>